<dbReference type="InterPro" id="IPR003709">
    <property type="entry name" value="VanY-like_core_dom"/>
</dbReference>
<proteinExistence type="predicted"/>
<dbReference type="GO" id="GO:0004180">
    <property type="term" value="F:carboxypeptidase activity"/>
    <property type="evidence" value="ECO:0007669"/>
    <property type="project" value="UniProtKB-KW"/>
</dbReference>
<name>A0A5C8KPM2_9GAMM</name>
<dbReference type="PANTHER" id="PTHR34385">
    <property type="entry name" value="D-ALANYL-D-ALANINE CARBOXYPEPTIDASE"/>
    <property type="match status" value="1"/>
</dbReference>
<dbReference type="Pfam" id="PF02557">
    <property type="entry name" value="VanY"/>
    <property type="match status" value="1"/>
</dbReference>
<dbReference type="EMBL" id="VRTS01000006">
    <property type="protein sequence ID" value="TXK62124.1"/>
    <property type="molecule type" value="Genomic_DNA"/>
</dbReference>
<dbReference type="Proteomes" id="UP000321248">
    <property type="component" value="Unassembled WGS sequence"/>
</dbReference>
<sequence>MRDWPARQWYLVNSRSVEAVPAASLRARGNHDARQLSQARWLLRRKRDGRFLATLDAAERLHPMHWQARRHDPGLADFLLEFTSGATPDELPTDRTEAFLRALGVPGDYGERHALPLVPEPGLLTFAGFDRYRRPLWLQASAATAWQRMQAAARVDGEMLEAISGYRSHDYQLGIFQRKLARGLGVEEILAVNAAPGFSEHHSGRALDISCPGEPAAEESFEHTSAFDWLCEHAGRFGFAMSYPRDNPHGIVYEPWHWCHREPGAPATTDSRH</sequence>
<dbReference type="OrthoDB" id="9792074at2"/>
<keyword evidence="3" id="KW-1185">Reference proteome</keyword>
<evidence type="ECO:0000313" key="2">
    <source>
        <dbReference type="EMBL" id="TXK62124.1"/>
    </source>
</evidence>
<comment type="caution">
    <text evidence="2">The sequence shown here is derived from an EMBL/GenBank/DDBJ whole genome shotgun (WGS) entry which is preliminary data.</text>
</comment>
<accession>A0A5C8KPM2</accession>
<evidence type="ECO:0000259" key="1">
    <source>
        <dbReference type="Pfam" id="PF02557"/>
    </source>
</evidence>
<dbReference type="RefSeq" id="WP_147891917.1">
    <property type="nucleotide sequence ID" value="NZ_VRTS01000006.1"/>
</dbReference>
<keyword evidence="2" id="KW-0645">Protease</keyword>
<dbReference type="PANTHER" id="PTHR34385:SF1">
    <property type="entry name" value="PEPTIDOGLYCAN L-ALANYL-D-GLUTAMATE ENDOPEPTIDASE CWLK"/>
    <property type="match status" value="1"/>
</dbReference>
<dbReference type="CDD" id="cd14852">
    <property type="entry name" value="LD-carboxypeptidase"/>
    <property type="match status" value="1"/>
</dbReference>
<evidence type="ECO:0000313" key="3">
    <source>
        <dbReference type="Proteomes" id="UP000321248"/>
    </source>
</evidence>
<gene>
    <name evidence="2" type="ORF">FU658_09795</name>
</gene>
<dbReference type="InterPro" id="IPR058193">
    <property type="entry name" value="VanY/YodJ_core_dom"/>
</dbReference>
<organism evidence="2 3">
    <name type="scientific">Alkalisalibacterium limincola</name>
    <dbReference type="NCBI Taxonomy" id="2699169"/>
    <lineage>
        <taxon>Bacteria</taxon>
        <taxon>Pseudomonadati</taxon>
        <taxon>Pseudomonadota</taxon>
        <taxon>Gammaproteobacteria</taxon>
        <taxon>Lysobacterales</taxon>
        <taxon>Lysobacteraceae</taxon>
        <taxon>Alkalisalibacterium</taxon>
    </lineage>
</organism>
<dbReference type="GO" id="GO:0006508">
    <property type="term" value="P:proteolysis"/>
    <property type="evidence" value="ECO:0007669"/>
    <property type="project" value="InterPro"/>
</dbReference>
<protein>
    <submittedName>
        <fullName evidence="2">D-alanyl-D-alanine carboxypeptidase family protein</fullName>
    </submittedName>
</protein>
<keyword evidence="2" id="KW-0378">Hydrolase</keyword>
<dbReference type="AlphaFoldDB" id="A0A5C8KPM2"/>
<dbReference type="InterPro" id="IPR052179">
    <property type="entry name" value="DD-CPase-like"/>
</dbReference>
<dbReference type="Gene3D" id="3.30.1380.10">
    <property type="match status" value="1"/>
</dbReference>
<keyword evidence="2" id="KW-0121">Carboxypeptidase</keyword>
<dbReference type="InterPro" id="IPR009045">
    <property type="entry name" value="Zn_M74/Hedgehog-like"/>
</dbReference>
<dbReference type="SUPFAM" id="SSF55166">
    <property type="entry name" value="Hedgehog/DD-peptidase"/>
    <property type="match status" value="1"/>
</dbReference>
<feature type="domain" description="D-alanyl-D-alanine carboxypeptidase-like core" evidence="1">
    <location>
        <begin position="137"/>
        <end position="260"/>
    </location>
</feature>
<reference evidence="2 3" key="1">
    <citation type="submission" date="2019-08" db="EMBL/GenBank/DDBJ databases">
        <authorList>
            <person name="Karlyshev A.V."/>
        </authorList>
    </citation>
    <scope>NUCLEOTIDE SEQUENCE [LARGE SCALE GENOMIC DNA]</scope>
    <source>
        <strain evidence="2 3">Alg18-2.2</strain>
    </source>
</reference>